<keyword evidence="6 7" id="KW-0662">Pyridine nucleotide biosynthesis</keyword>
<keyword evidence="5 7" id="KW-0436">Ligase</keyword>
<evidence type="ECO:0000256" key="4">
    <source>
        <dbReference type="ARBA" id="ARBA00022553"/>
    </source>
</evidence>
<comment type="PTM">
    <text evidence="7 8">Transiently phosphorylated on a His residue during the reaction cycle. Phosphorylation strongly increases the affinity for substrates and increases the rate of nicotinate D-ribonucleotide production. Dephosphorylation regenerates the low-affinity form of the enzyme, leading to product release.</text>
</comment>
<dbReference type="SUPFAM" id="SSF51690">
    <property type="entry name" value="Nicotinate/Quinolinate PRTase C-terminal domain-like"/>
    <property type="match status" value="1"/>
</dbReference>
<dbReference type="InterPro" id="IPR006406">
    <property type="entry name" value="Nic_PRibTrfase"/>
</dbReference>
<evidence type="ECO:0000259" key="9">
    <source>
        <dbReference type="Pfam" id="PF04095"/>
    </source>
</evidence>
<evidence type="ECO:0000256" key="2">
    <source>
        <dbReference type="ARBA" id="ARBA00010897"/>
    </source>
</evidence>
<dbReference type="GO" id="GO:0004516">
    <property type="term" value="F:nicotinate phosphoribosyltransferase activity"/>
    <property type="evidence" value="ECO:0007669"/>
    <property type="project" value="UniProtKB-UniRule"/>
</dbReference>
<dbReference type="InterPro" id="IPR036068">
    <property type="entry name" value="Nicotinate_pribotase-like_C"/>
</dbReference>
<dbReference type="Proteomes" id="UP000034764">
    <property type="component" value="Unassembled WGS sequence"/>
</dbReference>
<dbReference type="InterPro" id="IPR040727">
    <property type="entry name" value="NAPRTase_N"/>
</dbReference>
<evidence type="ECO:0000256" key="7">
    <source>
        <dbReference type="HAMAP-Rule" id="MF_00570"/>
    </source>
</evidence>
<dbReference type="InterPro" id="IPR041525">
    <property type="entry name" value="N/Namide_PRibTrfase"/>
</dbReference>
<comment type="catalytic activity">
    <reaction evidence="7 8">
        <text>5-phospho-alpha-D-ribose 1-diphosphate + nicotinate + ATP + H2O = nicotinate beta-D-ribonucleotide + ADP + phosphate + diphosphate</text>
        <dbReference type="Rhea" id="RHEA:36163"/>
        <dbReference type="ChEBI" id="CHEBI:15377"/>
        <dbReference type="ChEBI" id="CHEBI:30616"/>
        <dbReference type="ChEBI" id="CHEBI:32544"/>
        <dbReference type="ChEBI" id="CHEBI:33019"/>
        <dbReference type="ChEBI" id="CHEBI:43474"/>
        <dbReference type="ChEBI" id="CHEBI:57502"/>
        <dbReference type="ChEBI" id="CHEBI:58017"/>
        <dbReference type="ChEBI" id="CHEBI:456216"/>
        <dbReference type="EC" id="6.3.4.21"/>
    </reaction>
</comment>
<accession>A0A0G0PBR2</accession>
<evidence type="ECO:0000256" key="8">
    <source>
        <dbReference type="RuleBase" id="RU003838"/>
    </source>
</evidence>
<evidence type="ECO:0000256" key="6">
    <source>
        <dbReference type="ARBA" id="ARBA00022642"/>
    </source>
</evidence>
<keyword evidence="4 7" id="KW-0597">Phosphoprotein</keyword>
<dbReference type="GO" id="GO:0034355">
    <property type="term" value="P:NAD+ biosynthetic process via the salvage pathway"/>
    <property type="evidence" value="ECO:0007669"/>
    <property type="project" value="TreeGrafter"/>
</dbReference>
<dbReference type="GO" id="GO:0005829">
    <property type="term" value="C:cytosol"/>
    <property type="evidence" value="ECO:0007669"/>
    <property type="project" value="TreeGrafter"/>
</dbReference>
<dbReference type="Pfam" id="PF17767">
    <property type="entry name" value="NAPRTase_N"/>
    <property type="match status" value="1"/>
</dbReference>
<evidence type="ECO:0000313" key="11">
    <source>
        <dbReference type="EMBL" id="KKR22576.1"/>
    </source>
</evidence>
<dbReference type="AlphaFoldDB" id="A0A0G0PBR2"/>
<comment type="pathway">
    <text evidence="1 7 8">Cofactor biosynthesis; NAD(+) biosynthesis; nicotinate D-ribonucleotide from nicotinate: step 1/1.</text>
</comment>
<protein>
    <recommendedName>
        <fullName evidence="3 7">Nicotinate phosphoribosyltransferase</fullName>
        <shortName evidence="7">NAPRTase</shortName>
        <ecNumber evidence="3 7">6.3.4.21</ecNumber>
    </recommendedName>
</protein>
<comment type="caution">
    <text evidence="11">The sequence shown here is derived from an EMBL/GenBank/DDBJ whole genome shotgun (WGS) entry which is preliminary data.</text>
</comment>
<comment type="similarity">
    <text evidence="2 7 8">Belongs to the NAPRTase family.</text>
</comment>
<organism evidence="11 12">
    <name type="scientific">Candidatus Yanofskybacteria bacterium GW2011_GWD2_39_48</name>
    <dbReference type="NCBI Taxonomy" id="1619031"/>
    <lineage>
        <taxon>Bacteria</taxon>
        <taxon>Candidatus Yanofskyibacteriota</taxon>
    </lineage>
</organism>
<dbReference type="PIRSF" id="PIRSF000484">
    <property type="entry name" value="NAPRT"/>
    <property type="match status" value="1"/>
</dbReference>
<gene>
    <name evidence="7" type="primary">pncB</name>
    <name evidence="11" type="ORF">UT53_C0037G0003</name>
</gene>
<evidence type="ECO:0000256" key="1">
    <source>
        <dbReference type="ARBA" id="ARBA00004952"/>
    </source>
</evidence>
<dbReference type="EMBL" id="LBXD01000037">
    <property type="protein sequence ID" value="KKR22576.1"/>
    <property type="molecule type" value="Genomic_DNA"/>
</dbReference>
<keyword evidence="11" id="KW-0328">Glycosyltransferase</keyword>
<dbReference type="EC" id="6.3.4.21" evidence="3 7"/>
<dbReference type="InterPro" id="IPR007229">
    <property type="entry name" value="Nic_PRibTrfase-Fam"/>
</dbReference>
<comment type="function">
    <text evidence="7 8">Catalyzes the synthesis of beta-nicotinate D-ribonucleotide from nicotinate and 5-phospho-D-ribose 1-phosphate at the expense of ATP.</text>
</comment>
<keyword evidence="11" id="KW-0808">Transferase</keyword>
<name>A0A0G0PBR2_9BACT</name>
<evidence type="ECO:0000259" key="10">
    <source>
        <dbReference type="Pfam" id="PF17767"/>
    </source>
</evidence>
<feature type="domain" description="Nicotinate phosphoribosyltransferase N-terminal" evidence="10">
    <location>
        <begin position="9"/>
        <end position="129"/>
    </location>
</feature>
<dbReference type="NCBIfam" id="TIGR01514">
    <property type="entry name" value="NAPRTase"/>
    <property type="match status" value="1"/>
</dbReference>
<dbReference type="HAMAP" id="MF_00570">
    <property type="entry name" value="NAPRTase"/>
    <property type="match status" value="1"/>
</dbReference>
<dbReference type="NCBIfam" id="NF003704">
    <property type="entry name" value="PRK05321.1"/>
    <property type="match status" value="1"/>
</dbReference>
<dbReference type="PANTHER" id="PTHR11098">
    <property type="entry name" value="NICOTINATE PHOSPHORIBOSYLTRANSFERASE"/>
    <property type="match status" value="1"/>
</dbReference>
<dbReference type="GO" id="GO:0016757">
    <property type="term" value="F:glycosyltransferase activity"/>
    <property type="evidence" value="ECO:0007669"/>
    <property type="project" value="UniProtKB-KW"/>
</dbReference>
<feature type="modified residue" description="Phosphohistidine; by autocatalysis" evidence="7">
    <location>
        <position position="223"/>
    </location>
</feature>
<dbReference type="Gene3D" id="3.20.140.10">
    <property type="entry name" value="nicotinate phosphoribosyltransferase"/>
    <property type="match status" value="1"/>
</dbReference>
<sequence>MGRIIQSLLDTDFYKFTMGQVVFKEFRDVPVKYAFKLRTQGIDLSKIIDMARLRRELDHVMQLHPDNSELHYLRGTNEYGERMFTEDYLEHWKNLVLPKYSLSDDFVLEFSGPWSTTIYWETFALSIISELLHEALLEKMSPFEREVVYAQGRIRLSKKIAKIRSEPGLTFSDFATRRRDSRAWHEYVVKTLIEELPKTQFLGTSNVWLAMKYGLLPMGTSAHEMYMGLSGIMHGSDEEIRNSHNEVLKLWYKHYGKGLSIALTDTYGSDFFFADMSMGQAMEWKGLRQDSGNPFEFALKAINFYRARGIDPLTKLIVFSDGLDADTMIKLYRRFSSKIQVTFGWGTNLANDLGLIVLSMVVKLVESNGHGTVKLSDNIEKAIGRPEDIARFKKIFGYDSTYSSICTY</sequence>
<feature type="domain" description="Nicotinate/nicotinamide phosphoribosyltransferase" evidence="9">
    <location>
        <begin position="170"/>
        <end position="397"/>
    </location>
</feature>
<dbReference type="Pfam" id="PF04095">
    <property type="entry name" value="NAPRTase"/>
    <property type="match status" value="1"/>
</dbReference>
<reference evidence="11 12" key="1">
    <citation type="journal article" date="2015" name="Nature">
        <title>rRNA introns, odd ribosomes, and small enigmatic genomes across a large radiation of phyla.</title>
        <authorList>
            <person name="Brown C.T."/>
            <person name="Hug L.A."/>
            <person name="Thomas B.C."/>
            <person name="Sharon I."/>
            <person name="Castelle C.J."/>
            <person name="Singh A."/>
            <person name="Wilkins M.J."/>
            <person name="Williams K.H."/>
            <person name="Banfield J.F."/>
        </authorList>
    </citation>
    <scope>NUCLEOTIDE SEQUENCE [LARGE SCALE GENOMIC DNA]</scope>
</reference>
<evidence type="ECO:0000313" key="12">
    <source>
        <dbReference type="Proteomes" id="UP000034764"/>
    </source>
</evidence>
<dbReference type="PANTHER" id="PTHR11098:SF1">
    <property type="entry name" value="NICOTINATE PHOSPHORIBOSYLTRANSFERASE"/>
    <property type="match status" value="1"/>
</dbReference>
<proteinExistence type="inferred from homology"/>
<evidence type="ECO:0000256" key="3">
    <source>
        <dbReference type="ARBA" id="ARBA00013236"/>
    </source>
</evidence>
<evidence type="ECO:0000256" key="5">
    <source>
        <dbReference type="ARBA" id="ARBA00022598"/>
    </source>
</evidence>
<dbReference type="SUPFAM" id="SSF54675">
    <property type="entry name" value="Nicotinate/Quinolinate PRTase N-terminal domain-like"/>
    <property type="match status" value="1"/>
</dbReference>
<dbReference type="UniPathway" id="UPA00253">
    <property type="reaction ID" value="UER00457"/>
</dbReference>